<evidence type="ECO:0000313" key="3">
    <source>
        <dbReference type="Proteomes" id="UP001595961"/>
    </source>
</evidence>
<dbReference type="EMBL" id="JBHSGA010000016">
    <property type="protein sequence ID" value="MFC4526756.1"/>
    <property type="molecule type" value="Genomic_DNA"/>
</dbReference>
<accession>A0ABV9C189</accession>
<evidence type="ECO:0000256" key="1">
    <source>
        <dbReference type="SAM" id="SignalP"/>
    </source>
</evidence>
<proteinExistence type="predicted"/>
<reference evidence="3" key="1">
    <citation type="journal article" date="2019" name="Int. J. Syst. Evol. Microbiol.">
        <title>The Global Catalogue of Microorganisms (GCM) 10K type strain sequencing project: providing services to taxonomists for standard genome sequencing and annotation.</title>
        <authorList>
            <consortium name="The Broad Institute Genomics Platform"/>
            <consortium name="The Broad Institute Genome Sequencing Center for Infectious Disease"/>
            <person name="Wu L."/>
            <person name="Ma J."/>
        </authorList>
    </citation>
    <scope>NUCLEOTIDE SEQUENCE [LARGE SCALE GENOMIC DNA]</scope>
    <source>
        <strain evidence="3">CCM 4481</strain>
    </source>
</reference>
<organism evidence="2 3">
    <name type="scientific">Dyella halodurans</name>
    <dbReference type="NCBI Taxonomy" id="1920171"/>
    <lineage>
        <taxon>Bacteria</taxon>
        <taxon>Pseudomonadati</taxon>
        <taxon>Pseudomonadota</taxon>
        <taxon>Gammaproteobacteria</taxon>
        <taxon>Lysobacterales</taxon>
        <taxon>Rhodanobacteraceae</taxon>
        <taxon>Dyella</taxon>
    </lineage>
</organism>
<name>A0ABV9C189_9GAMM</name>
<feature type="chain" id="PRO_5046202612" evidence="1">
    <location>
        <begin position="21"/>
        <end position="259"/>
    </location>
</feature>
<feature type="signal peptide" evidence="1">
    <location>
        <begin position="1"/>
        <end position="20"/>
    </location>
</feature>
<evidence type="ECO:0000313" key="2">
    <source>
        <dbReference type="EMBL" id="MFC4526756.1"/>
    </source>
</evidence>
<comment type="caution">
    <text evidence="2">The sequence shown here is derived from an EMBL/GenBank/DDBJ whole genome shotgun (WGS) entry which is preliminary data.</text>
</comment>
<keyword evidence="3" id="KW-1185">Reference proteome</keyword>
<sequence>MKMRVYSILVSCLVAISAHATERIFVPVPTEGQQVRYANGAAYLATQTSSAALQIAYVPNDSKSALLFVGVTNLSQASFNFTETSITASSNGTPLPVMSYRDRIAELKRQERWSSIGAAFAMAANNMNANNAGHESSYGTYSGTATASAYGPAGTVRATANSTGTYYGSNYNATAAEMAKENANAQNQALAQQQQANIDYAHKSLEDRALKANTIDPSQSLAGDVKFSLPKRDKSKPAEFSAVVDLAGQPVTVLFREQQ</sequence>
<keyword evidence="1" id="KW-0732">Signal</keyword>
<dbReference type="RefSeq" id="WP_266152505.1">
    <property type="nucleotide sequence ID" value="NZ_CP064028.1"/>
</dbReference>
<protein>
    <submittedName>
        <fullName evidence="2">Uncharacterized protein</fullName>
    </submittedName>
</protein>
<gene>
    <name evidence="2" type="ORF">ACFO5W_08930</name>
</gene>
<dbReference type="Proteomes" id="UP001595961">
    <property type="component" value="Unassembled WGS sequence"/>
</dbReference>